<evidence type="ECO:0000313" key="2">
    <source>
        <dbReference type="EMBL" id="QHS96356.1"/>
    </source>
</evidence>
<protein>
    <submittedName>
        <fullName evidence="2">Uncharacterized protein</fullName>
    </submittedName>
</protein>
<dbReference type="AlphaFoldDB" id="A0A6C0BVU3"/>
<feature type="compositionally biased region" description="Basic and acidic residues" evidence="1">
    <location>
        <begin position="133"/>
        <end position="149"/>
    </location>
</feature>
<proteinExistence type="predicted"/>
<name>A0A6C0BVU3_9ZZZZ</name>
<dbReference type="EMBL" id="MN739271">
    <property type="protein sequence ID" value="QHS96356.1"/>
    <property type="molecule type" value="Genomic_DNA"/>
</dbReference>
<organism evidence="2">
    <name type="scientific">viral metagenome</name>
    <dbReference type="NCBI Taxonomy" id="1070528"/>
    <lineage>
        <taxon>unclassified sequences</taxon>
        <taxon>metagenomes</taxon>
        <taxon>organismal metagenomes</taxon>
    </lineage>
</organism>
<evidence type="ECO:0000256" key="1">
    <source>
        <dbReference type="SAM" id="MobiDB-lite"/>
    </source>
</evidence>
<accession>A0A6C0BVU3</accession>
<feature type="region of interest" description="Disordered" evidence="1">
    <location>
        <begin position="79"/>
        <end position="115"/>
    </location>
</feature>
<feature type="region of interest" description="Disordered" evidence="1">
    <location>
        <begin position="127"/>
        <end position="149"/>
    </location>
</feature>
<sequence length="149" mass="17346">MSFTRISDDNARISKHLQESTDQGKYMLNTPGQGMNPHYMEDPHYRLAGWADNLGENAIDVENDLHGLTRKLNRDEVELNTHAIHSNPMKSRTKSSTHTGGEDQSRSTHPTWTFRENKQHREQILLHNPQENVFREFEHNTSSRLDQKK</sequence>
<feature type="compositionally biased region" description="Polar residues" evidence="1">
    <location>
        <begin position="88"/>
        <end position="99"/>
    </location>
</feature>
<reference evidence="2" key="1">
    <citation type="journal article" date="2020" name="Nature">
        <title>Giant virus diversity and host interactions through global metagenomics.</title>
        <authorList>
            <person name="Schulz F."/>
            <person name="Roux S."/>
            <person name="Paez-Espino D."/>
            <person name="Jungbluth S."/>
            <person name="Walsh D.A."/>
            <person name="Denef V.J."/>
            <person name="McMahon K.D."/>
            <person name="Konstantinidis K.T."/>
            <person name="Eloe-Fadrosh E.A."/>
            <person name="Kyrpides N.C."/>
            <person name="Woyke T."/>
        </authorList>
    </citation>
    <scope>NUCLEOTIDE SEQUENCE</scope>
    <source>
        <strain evidence="2">GVMAG-M-3300020166-18</strain>
    </source>
</reference>